<keyword evidence="6" id="KW-0902">Two-component regulatory system</keyword>
<dbReference type="SUPFAM" id="SSF47384">
    <property type="entry name" value="Homodimeric domain of signal transducing histidine kinase"/>
    <property type="match status" value="1"/>
</dbReference>
<dbReference type="InterPro" id="IPR003018">
    <property type="entry name" value="GAF"/>
</dbReference>
<accession>X0TJD5</accession>
<evidence type="ECO:0000256" key="4">
    <source>
        <dbReference type="ARBA" id="ARBA00022777"/>
    </source>
</evidence>
<gene>
    <name evidence="8" type="ORF">S01H1_17939</name>
</gene>
<dbReference type="CDD" id="cd00082">
    <property type="entry name" value="HisKA"/>
    <property type="match status" value="1"/>
</dbReference>
<dbReference type="SMART" id="SM00065">
    <property type="entry name" value="GAF"/>
    <property type="match status" value="1"/>
</dbReference>
<evidence type="ECO:0000256" key="6">
    <source>
        <dbReference type="ARBA" id="ARBA00023012"/>
    </source>
</evidence>
<evidence type="ECO:0000256" key="2">
    <source>
        <dbReference type="ARBA" id="ARBA00022679"/>
    </source>
</evidence>
<keyword evidence="3" id="KW-0547">Nucleotide-binding</keyword>
<dbReference type="PANTHER" id="PTHR43065:SF46">
    <property type="entry name" value="C4-DICARBOXYLATE TRANSPORT SENSOR PROTEIN DCTB"/>
    <property type="match status" value="1"/>
</dbReference>
<keyword evidence="4" id="KW-0418">Kinase</keyword>
<dbReference type="GO" id="GO:0005524">
    <property type="term" value="F:ATP binding"/>
    <property type="evidence" value="ECO:0007669"/>
    <property type="project" value="UniProtKB-KW"/>
</dbReference>
<dbReference type="SMART" id="SM00388">
    <property type="entry name" value="HisKA"/>
    <property type="match status" value="1"/>
</dbReference>
<name>X0TJD5_9ZZZZ</name>
<reference evidence="8" key="1">
    <citation type="journal article" date="2014" name="Front. Microbiol.">
        <title>High frequency of phylogenetically diverse reductive dehalogenase-homologous genes in deep subseafloor sedimentary metagenomes.</title>
        <authorList>
            <person name="Kawai M."/>
            <person name="Futagami T."/>
            <person name="Toyoda A."/>
            <person name="Takaki Y."/>
            <person name="Nishi S."/>
            <person name="Hori S."/>
            <person name="Arai W."/>
            <person name="Tsubouchi T."/>
            <person name="Morono Y."/>
            <person name="Uchiyama I."/>
            <person name="Ito T."/>
            <person name="Fujiyama A."/>
            <person name="Inagaki F."/>
            <person name="Takami H."/>
        </authorList>
    </citation>
    <scope>NUCLEOTIDE SEQUENCE</scope>
    <source>
        <strain evidence="8">Expedition CK06-06</strain>
    </source>
</reference>
<dbReference type="SUPFAM" id="SSF55874">
    <property type="entry name" value="ATPase domain of HSP90 chaperone/DNA topoisomerase II/histidine kinase"/>
    <property type="match status" value="1"/>
</dbReference>
<dbReference type="GO" id="GO:0000155">
    <property type="term" value="F:phosphorelay sensor kinase activity"/>
    <property type="evidence" value="ECO:0007669"/>
    <property type="project" value="InterPro"/>
</dbReference>
<dbReference type="InterPro" id="IPR003594">
    <property type="entry name" value="HATPase_dom"/>
</dbReference>
<organism evidence="8">
    <name type="scientific">marine sediment metagenome</name>
    <dbReference type="NCBI Taxonomy" id="412755"/>
    <lineage>
        <taxon>unclassified sequences</taxon>
        <taxon>metagenomes</taxon>
        <taxon>ecological metagenomes</taxon>
    </lineage>
</organism>
<evidence type="ECO:0000259" key="7">
    <source>
        <dbReference type="PROSITE" id="PS50109"/>
    </source>
</evidence>
<dbReference type="Gene3D" id="3.30.565.10">
    <property type="entry name" value="Histidine kinase-like ATPase, C-terminal domain"/>
    <property type="match status" value="1"/>
</dbReference>
<dbReference type="InterPro" id="IPR036097">
    <property type="entry name" value="HisK_dim/P_sf"/>
</dbReference>
<dbReference type="InterPro" id="IPR004358">
    <property type="entry name" value="Sig_transdc_His_kin-like_C"/>
</dbReference>
<dbReference type="PRINTS" id="PR00344">
    <property type="entry name" value="BCTRLSENSOR"/>
</dbReference>
<comment type="caution">
    <text evidence="8">The sequence shown here is derived from an EMBL/GenBank/DDBJ whole genome shotgun (WGS) entry which is preliminary data.</text>
</comment>
<dbReference type="InterPro" id="IPR036890">
    <property type="entry name" value="HATPase_C_sf"/>
</dbReference>
<dbReference type="InterPro" id="IPR005467">
    <property type="entry name" value="His_kinase_dom"/>
</dbReference>
<proteinExistence type="predicted"/>
<keyword evidence="5" id="KW-0067">ATP-binding</keyword>
<evidence type="ECO:0000256" key="5">
    <source>
        <dbReference type="ARBA" id="ARBA00022840"/>
    </source>
</evidence>
<evidence type="ECO:0000256" key="3">
    <source>
        <dbReference type="ARBA" id="ARBA00022741"/>
    </source>
</evidence>
<dbReference type="Pfam" id="PF01590">
    <property type="entry name" value="GAF"/>
    <property type="match status" value="1"/>
</dbReference>
<dbReference type="EMBL" id="BARS01009548">
    <property type="protein sequence ID" value="GAF76205.1"/>
    <property type="molecule type" value="Genomic_DNA"/>
</dbReference>
<dbReference type="SUPFAM" id="SSF55781">
    <property type="entry name" value="GAF domain-like"/>
    <property type="match status" value="1"/>
</dbReference>
<dbReference type="InterPro" id="IPR003661">
    <property type="entry name" value="HisK_dim/P_dom"/>
</dbReference>
<feature type="non-terminal residue" evidence="8">
    <location>
        <position position="339"/>
    </location>
</feature>
<dbReference type="InterPro" id="IPR029016">
    <property type="entry name" value="GAF-like_dom_sf"/>
</dbReference>
<keyword evidence="2" id="KW-0808">Transferase</keyword>
<evidence type="ECO:0000313" key="8">
    <source>
        <dbReference type="EMBL" id="GAF76205.1"/>
    </source>
</evidence>
<dbReference type="AlphaFoldDB" id="X0TJD5"/>
<dbReference type="PROSITE" id="PS50109">
    <property type="entry name" value="HIS_KIN"/>
    <property type="match status" value="1"/>
</dbReference>
<feature type="domain" description="Histidine kinase" evidence="7">
    <location>
        <begin position="128"/>
        <end position="339"/>
    </location>
</feature>
<evidence type="ECO:0000256" key="1">
    <source>
        <dbReference type="ARBA" id="ARBA00022553"/>
    </source>
</evidence>
<dbReference type="PANTHER" id="PTHR43065">
    <property type="entry name" value="SENSOR HISTIDINE KINASE"/>
    <property type="match status" value="1"/>
</dbReference>
<feature type="non-terminal residue" evidence="8">
    <location>
        <position position="1"/>
    </location>
</feature>
<keyword evidence="1" id="KW-0597">Phosphoprotein</keyword>
<protein>
    <recommendedName>
        <fullName evidence="7">Histidine kinase domain-containing protein</fullName>
    </recommendedName>
</protein>
<dbReference type="Gene3D" id="1.10.287.130">
    <property type="match status" value="1"/>
</dbReference>
<dbReference type="Pfam" id="PF00512">
    <property type="entry name" value="HisKA"/>
    <property type="match status" value="1"/>
</dbReference>
<dbReference type="Gene3D" id="3.30.450.40">
    <property type="match status" value="1"/>
</dbReference>
<dbReference type="SMART" id="SM00387">
    <property type="entry name" value="HATPase_c"/>
    <property type="match status" value="1"/>
</dbReference>
<sequence length="339" mass="37987">RIPASEGIAGWVVEHGQPVLVPDVKKDERFYKEVDKVSRFKTKSIVCVPLKAKTKLIGVLELMNKVDGTAFTEEDVVLMSIFAYQAAMAIENARLYSELKERLEGEIQLQKKLSESDKFRALGLMASGVAHDFNNLLMGIQGNTSLMLLDIDSSHPHHERLKNIEQSVQTGAELTRQLLGFTRGGKYEIKPTDLMELMEKTSRMFAPTKKEIRIFTKYQKGIWSVKVDQAQIEQVLLNLYVNAWQAMPSGGDLYLQTQNVTLDKEFVRAIDIKPGKYVKMSVIDNGVGMDETTRKRIFDPFFTTKEMGRGTGLGLASAYGIIKNHGGYINVSSEKGEGT</sequence>
<dbReference type="Pfam" id="PF02518">
    <property type="entry name" value="HATPase_c"/>
    <property type="match status" value="1"/>
</dbReference>